<dbReference type="InterPro" id="IPR036812">
    <property type="entry name" value="NAD(P)_OxRdtase_dom_sf"/>
</dbReference>
<dbReference type="AlphaFoldDB" id="A0AAV8HJY3"/>
<dbReference type="GO" id="GO:1990641">
    <property type="term" value="P:response to iron ion starvation"/>
    <property type="evidence" value="ECO:0007669"/>
    <property type="project" value="UniProtKB-ARBA"/>
</dbReference>
<evidence type="ECO:0000259" key="6">
    <source>
        <dbReference type="Pfam" id="PF00248"/>
    </source>
</evidence>
<dbReference type="InterPro" id="IPR020471">
    <property type="entry name" value="AKR"/>
</dbReference>
<gene>
    <name evidence="7" type="ORF">LUZ62_030508</name>
</gene>
<keyword evidence="8" id="KW-1185">Reference proteome</keyword>
<dbReference type="PANTHER" id="PTHR11732">
    <property type="entry name" value="ALDO/KETO REDUCTASE"/>
    <property type="match status" value="1"/>
</dbReference>
<dbReference type="GO" id="GO:0019290">
    <property type="term" value="P:siderophore biosynthetic process"/>
    <property type="evidence" value="ECO:0007669"/>
    <property type="project" value="UniProtKB-ARBA"/>
</dbReference>
<dbReference type="PROSITE" id="PS00062">
    <property type="entry name" value="ALDOKETO_REDUCTASE_2"/>
    <property type="match status" value="1"/>
</dbReference>
<reference evidence="7" key="1">
    <citation type="submission" date="2022-08" db="EMBL/GenBank/DDBJ databases">
        <authorList>
            <person name="Marques A."/>
        </authorList>
    </citation>
    <scope>NUCLEOTIDE SEQUENCE</scope>
    <source>
        <strain evidence="7">RhyPub2mFocal</strain>
        <tissue evidence="7">Leaves</tissue>
    </source>
</reference>
<dbReference type="PIRSF" id="PIRSF000097">
    <property type="entry name" value="AKR"/>
    <property type="match status" value="1"/>
</dbReference>
<accession>A0AAV8HJY3</accession>
<dbReference type="CDD" id="cd19124">
    <property type="entry name" value="AKR_AKR4A_4B"/>
    <property type="match status" value="1"/>
</dbReference>
<dbReference type="PRINTS" id="PR00069">
    <property type="entry name" value="ALDKETRDTASE"/>
</dbReference>
<dbReference type="SUPFAM" id="SSF51430">
    <property type="entry name" value="NAD(P)-linked oxidoreductase"/>
    <property type="match status" value="1"/>
</dbReference>
<evidence type="ECO:0000256" key="5">
    <source>
        <dbReference type="PIRSR" id="PIRSR000097-3"/>
    </source>
</evidence>
<proteinExistence type="inferred from homology"/>
<sequence length="329" mass="37077">MISEITLEVGTKFPVVSLNSGCTMPLLGLGTFEFSFGPEKAKLAFIEAIRIGYRHFDTAAPYGSEGVLGEAISEAVQTGLIRSRNDLFITSKLWCHDNHPELVLPAIRWSLRKFKMEYLDLYLIHWPIRAKPGSQFFPLRKEDLVPFDLKGVWKAMEQCQRLGLAKSIGVSNFTTKRLNEMLTFAKIPPTVNQVEMNPAWRQEKLKEYCAINGINVTAYSPLGGKGSSGGNPVLASDVLKEIATAKGKTVAQISLRWLYEQGVSIVVKSFNKERFAENTDIFDWELTTEEREKINTIPQEKVWPIEDILCKEGSFISVDRQDIEINEAL</sequence>
<name>A0AAV8HJY3_9POAL</name>
<dbReference type="GO" id="GO:0033707">
    <property type="term" value="F:3''-deamino-3''-oxonicotianamine reductase activity"/>
    <property type="evidence" value="ECO:0007669"/>
    <property type="project" value="UniProtKB-ARBA"/>
</dbReference>
<feature type="site" description="Lowers pKa of active site Tyr" evidence="5">
    <location>
        <position position="92"/>
    </location>
</feature>
<evidence type="ECO:0000313" key="8">
    <source>
        <dbReference type="Proteomes" id="UP001140206"/>
    </source>
</evidence>
<dbReference type="Proteomes" id="UP001140206">
    <property type="component" value="Chromosome 1"/>
</dbReference>
<evidence type="ECO:0000313" key="7">
    <source>
        <dbReference type="EMBL" id="KAJ4817942.1"/>
    </source>
</evidence>
<comment type="caution">
    <text evidence="7">The sequence shown here is derived from an EMBL/GenBank/DDBJ whole genome shotgun (WGS) entry which is preliminary data.</text>
</comment>
<dbReference type="Gene3D" id="3.20.20.100">
    <property type="entry name" value="NADP-dependent oxidoreductase domain"/>
    <property type="match status" value="1"/>
</dbReference>
<dbReference type="PROSITE" id="PS00798">
    <property type="entry name" value="ALDOKETO_REDUCTASE_1"/>
    <property type="match status" value="1"/>
</dbReference>
<feature type="domain" description="NADP-dependent oxidoreductase" evidence="6">
    <location>
        <begin position="27"/>
        <end position="296"/>
    </location>
</feature>
<evidence type="ECO:0000256" key="4">
    <source>
        <dbReference type="PIRSR" id="PIRSR000097-2"/>
    </source>
</evidence>
<feature type="active site" description="Proton donor" evidence="3">
    <location>
        <position position="62"/>
    </location>
</feature>
<feature type="binding site" evidence="4">
    <location>
        <position position="125"/>
    </location>
    <ligand>
        <name>substrate</name>
    </ligand>
</feature>
<evidence type="ECO:0000256" key="3">
    <source>
        <dbReference type="PIRSR" id="PIRSR000097-1"/>
    </source>
</evidence>
<protein>
    <submittedName>
        <fullName evidence="7">NAD(P)-linked oxidoreductase superfamily protein</fullName>
    </submittedName>
</protein>
<keyword evidence="2" id="KW-0560">Oxidoreductase</keyword>
<dbReference type="InterPro" id="IPR018170">
    <property type="entry name" value="Aldo/ket_reductase_CS"/>
</dbReference>
<evidence type="ECO:0000256" key="1">
    <source>
        <dbReference type="ARBA" id="ARBA00007905"/>
    </source>
</evidence>
<dbReference type="InterPro" id="IPR023210">
    <property type="entry name" value="NADP_OxRdtase_dom"/>
</dbReference>
<dbReference type="FunFam" id="3.20.20.100:FF:000014">
    <property type="entry name" value="NAD(P)-linked oxidoreductase superfamily protein"/>
    <property type="match status" value="1"/>
</dbReference>
<dbReference type="EMBL" id="JAMFTS010000001">
    <property type="protein sequence ID" value="KAJ4817942.1"/>
    <property type="molecule type" value="Genomic_DNA"/>
</dbReference>
<comment type="similarity">
    <text evidence="1">Belongs to the aldo/keto reductase family.</text>
</comment>
<organism evidence="7 8">
    <name type="scientific">Rhynchospora pubera</name>
    <dbReference type="NCBI Taxonomy" id="906938"/>
    <lineage>
        <taxon>Eukaryota</taxon>
        <taxon>Viridiplantae</taxon>
        <taxon>Streptophyta</taxon>
        <taxon>Embryophyta</taxon>
        <taxon>Tracheophyta</taxon>
        <taxon>Spermatophyta</taxon>
        <taxon>Magnoliopsida</taxon>
        <taxon>Liliopsida</taxon>
        <taxon>Poales</taxon>
        <taxon>Cyperaceae</taxon>
        <taxon>Cyperoideae</taxon>
        <taxon>Rhynchosporeae</taxon>
        <taxon>Rhynchospora</taxon>
    </lineage>
</organism>
<evidence type="ECO:0000256" key="2">
    <source>
        <dbReference type="ARBA" id="ARBA00023002"/>
    </source>
</evidence>
<dbReference type="InterPro" id="IPR044497">
    <property type="entry name" value="AKR4A/B"/>
</dbReference>
<dbReference type="Pfam" id="PF00248">
    <property type="entry name" value="Aldo_ket_red"/>
    <property type="match status" value="1"/>
</dbReference>